<dbReference type="RefSeq" id="WP_215584667.1">
    <property type="nucleotide sequence ID" value="NZ_CP073754.1"/>
</dbReference>
<dbReference type="Gene3D" id="3.30.2020.10">
    <property type="entry name" value="NE0471-like N-terminal domain"/>
    <property type="match status" value="1"/>
</dbReference>
<dbReference type="EMBL" id="CP073754">
    <property type="protein sequence ID" value="QWF72311.1"/>
    <property type="molecule type" value="Genomic_DNA"/>
</dbReference>
<accession>A0A975MRP9</accession>
<dbReference type="AlphaFoldDB" id="A0A975MRP9"/>
<dbReference type="KEGG" id="mpad:KEF85_07655"/>
<proteinExistence type="predicted"/>
<dbReference type="SUPFAM" id="SSF143880">
    <property type="entry name" value="NE0471 N-terminal domain-like"/>
    <property type="match status" value="1"/>
</dbReference>
<keyword evidence="2" id="KW-1185">Reference proteome</keyword>
<protein>
    <submittedName>
        <fullName evidence="1">DUF2442 domain-containing protein</fullName>
    </submittedName>
</protein>
<evidence type="ECO:0000313" key="1">
    <source>
        <dbReference type="EMBL" id="QWF72311.1"/>
    </source>
</evidence>
<dbReference type="InterPro" id="IPR036782">
    <property type="entry name" value="NE0471-like_N"/>
</dbReference>
<dbReference type="Proteomes" id="UP000676649">
    <property type="component" value="Chromosome"/>
</dbReference>
<dbReference type="Pfam" id="PF10387">
    <property type="entry name" value="DUF2442"/>
    <property type="match status" value="1"/>
</dbReference>
<dbReference type="InterPro" id="IPR018841">
    <property type="entry name" value="DUF2442"/>
</dbReference>
<sequence length="85" mass="9806">MILHTTEVKYLDEYKLWLTFNNGESGQVDLRHELWGEVFEPLKDLTQFATAYQHPVMKTVCWANGADLAAECLLELLHEQNQQAA</sequence>
<name>A0A975MRP9_9GAMM</name>
<evidence type="ECO:0000313" key="2">
    <source>
        <dbReference type="Proteomes" id="UP000676649"/>
    </source>
</evidence>
<gene>
    <name evidence="1" type="ORF">KEF85_07655</name>
</gene>
<reference evidence="1" key="1">
    <citation type="submission" date="2021-04" db="EMBL/GenBank/DDBJ databases">
        <title>Draft genome sequence data of methanotrophic Methylovulum sp. strain S1L and Methylomonas sp. strain S2AM isolated from boreal lake water columns.</title>
        <authorList>
            <person name="Rissanen A.J."/>
            <person name="Mangayil R."/>
            <person name="Svenning M.M."/>
            <person name="Khanongnuch R."/>
        </authorList>
    </citation>
    <scope>NUCLEOTIDE SEQUENCE</scope>
    <source>
        <strain evidence="1">S2AM</strain>
    </source>
</reference>
<organism evidence="1 2">
    <name type="scientific">Methylomonas paludis</name>
    <dbReference type="NCBI Taxonomy" id="1173101"/>
    <lineage>
        <taxon>Bacteria</taxon>
        <taxon>Pseudomonadati</taxon>
        <taxon>Pseudomonadota</taxon>
        <taxon>Gammaproteobacteria</taxon>
        <taxon>Methylococcales</taxon>
        <taxon>Methylococcaceae</taxon>
        <taxon>Methylomonas</taxon>
    </lineage>
</organism>